<organism evidence="3 4">
    <name type="scientific">Stieleria neptunia</name>
    <dbReference type="NCBI Taxonomy" id="2527979"/>
    <lineage>
        <taxon>Bacteria</taxon>
        <taxon>Pseudomonadati</taxon>
        <taxon>Planctomycetota</taxon>
        <taxon>Planctomycetia</taxon>
        <taxon>Pirellulales</taxon>
        <taxon>Pirellulaceae</taxon>
        <taxon>Stieleria</taxon>
    </lineage>
</organism>
<feature type="signal peptide" evidence="1">
    <location>
        <begin position="1"/>
        <end position="29"/>
    </location>
</feature>
<dbReference type="Pfam" id="PF13441">
    <property type="entry name" value="Gly-zipper_YMGG"/>
    <property type="match status" value="1"/>
</dbReference>
<dbReference type="KEGG" id="snep:Enr13x_49680"/>
<dbReference type="AlphaFoldDB" id="A0A518HW70"/>
<evidence type="ECO:0000256" key="1">
    <source>
        <dbReference type="SAM" id="SignalP"/>
    </source>
</evidence>
<sequence length="222" mass="23622" precursor="true">MNTNDRWIRIRVTLATVVIFGFSMTQATAQENTQRGAVLGGLAGAVTGGLIGDHNDEAGAGAAIGGAIGAITGGLLGNAADKEKREAQERQQYALQQQAIQRQAAISMADVISMTASGLSDTIIINQISQRGVQYRPQVSDIITLHDNGVREPVIAAMQRATIGQPNDPKPVVVQQVVTPAAATPVPVIVETRRVTPYYYRPAPAAPRGRRPISRGSFNIRF</sequence>
<keyword evidence="4" id="KW-1185">Reference proteome</keyword>
<proteinExistence type="predicted"/>
<feature type="domain" description="YMGG-like Gly-zipper" evidence="2">
    <location>
        <begin position="32"/>
        <end position="78"/>
    </location>
</feature>
<gene>
    <name evidence="3" type="ORF">Enr13x_49680</name>
</gene>
<evidence type="ECO:0000313" key="3">
    <source>
        <dbReference type="EMBL" id="QDV45095.1"/>
    </source>
</evidence>
<evidence type="ECO:0000313" key="4">
    <source>
        <dbReference type="Proteomes" id="UP000319004"/>
    </source>
</evidence>
<protein>
    <recommendedName>
        <fullName evidence="2">YMGG-like Gly-zipper domain-containing protein</fullName>
    </recommendedName>
</protein>
<reference evidence="3 4" key="1">
    <citation type="submission" date="2019-03" db="EMBL/GenBank/DDBJ databases">
        <title>Deep-cultivation of Planctomycetes and their phenomic and genomic characterization uncovers novel biology.</title>
        <authorList>
            <person name="Wiegand S."/>
            <person name="Jogler M."/>
            <person name="Boedeker C."/>
            <person name="Pinto D."/>
            <person name="Vollmers J."/>
            <person name="Rivas-Marin E."/>
            <person name="Kohn T."/>
            <person name="Peeters S.H."/>
            <person name="Heuer A."/>
            <person name="Rast P."/>
            <person name="Oberbeckmann S."/>
            <person name="Bunk B."/>
            <person name="Jeske O."/>
            <person name="Meyerdierks A."/>
            <person name="Storesund J.E."/>
            <person name="Kallscheuer N."/>
            <person name="Luecker S."/>
            <person name="Lage O.M."/>
            <person name="Pohl T."/>
            <person name="Merkel B.J."/>
            <person name="Hornburger P."/>
            <person name="Mueller R.-W."/>
            <person name="Bruemmer F."/>
            <person name="Labrenz M."/>
            <person name="Spormann A.M."/>
            <person name="Op den Camp H."/>
            <person name="Overmann J."/>
            <person name="Amann R."/>
            <person name="Jetten M.S.M."/>
            <person name="Mascher T."/>
            <person name="Medema M.H."/>
            <person name="Devos D.P."/>
            <person name="Kaster A.-K."/>
            <person name="Ovreas L."/>
            <person name="Rohde M."/>
            <person name="Galperin M.Y."/>
            <person name="Jogler C."/>
        </authorList>
    </citation>
    <scope>NUCLEOTIDE SEQUENCE [LARGE SCALE GENOMIC DNA]</scope>
    <source>
        <strain evidence="3 4">Enr13</strain>
    </source>
</reference>
<name>A0A518HW70_9BACT</name>
<dbReference type="EMBL" id="CP037423">
    <property type="protein sequence ID" value="QDV45095.1"/>
    <property type="molecule type" value="Genomic_DNA"/>
</dbReference>
<accession>A0A518HW70</accession>
<keyword evidence="1" id="KW-0732">Signal</keyword>
<feature type="chain" id="PRO_5021935331" description="YMGG-like Gly-zipper domain-containing protein" evidence="1">
    <location>
        <begin position="30"/>
        <end position="222"/>
    </location>
</feature>
<dbReference type="Proteomes" id="UP000319004">
    <property type="component" value="Chromosome"/>
</dbReference>
<dbReference type="InterPro" id="IPR027367">
    <property type="entry name" value="Gly-zipper_YMGG"/>
</dbReference>
<evidence type="ECO:0000259" key="2">
    <source>
        <dbReference type="Pfam" id="PF13441"/>
    </source>
</evidence>